<dbReference type="EMBL" id="SSTD01010532">
    <property type="protein sequence ID" value="TYK11640.1"/>
    <property type="molecule type" value="Genomic_DNA"/>
</dbReference>
<accession>A0A5D3CJP5</accession>
<sequence length="185" mass="20925">MAKKHKERFEVLEQEVVRDESGLAEATRHGREIVFDNEKYRAIEYSRTKTATTAADADEELRSSHWAGTKDEIGPKSRSKGNHSKKGKSKRIFKEVTSLKLHTKETSNYGVILGSDTAVKGKGVCEKVEIMLSDWLVVENFLPLELGRFDSLRSSDAQEEGETSAAEEIVKSVLNKYEDVFDWLE</sequence>
<evidence type="ECO:0000313" key="4">
    <source>
        <dbReference type="Proteomes" id="UP000321393"/>
    </source>
</evidence>
<proteinExistence type="predicted"/>
<feature type="compositionally biased region" description="Basic and acidic residues" evidence="1">
    <location>
        <begin position="60"/>
        <end position="75"/>
    </location>
</feature>
<protein>
    <submittedName>
        <fullName evidence="3">Ty3-gypsy retroelement transposase</fullName>
    </submittedName>
</protein>
<feature type="region of interest" description="Disordered" evidence="1">
    <location>
        <begin position="50"/>
        <end position="92"/>
    </location>
</feature>
<reference evidence="4 5" key="1">
    <citation type="submission" date="2019-08" db="EMBL/GenBank/DDBJ databases">
        <title>Draft genome sequences of two oriental melons (Cucumis melo L. var makuwa).</title>
        <authorList>
            <person name="Kwon S.-Y."/>
        </authorList>
    </citation>
    <scope>NUCLEOTIDE SEQUENCE [LARGE SCALE GENOMIC DNA]</scope>
    <source>
        <strain evidence="5">cv. Chang Bougi</strain>
        <strain evidence="4">cv. SW 3</strain>
        <tissue evidence="3">Leaf</tissue>
    </source>
</reference>
<dbReference type="Proteomes" id="UP000321393">
    <property type="component" value="Unassembled WGS sequence"/>
</dbReference>
<dbReference type="OrthoDB" id="1934862at2759"/>
<dbReference type="Proteomes" id="UP000321947">
    <property type="component" value="Unassembled WGS sequence"/>
</dbReference>
<evidence type="ECO:0000313" key="3">
    <source>
        <dbReference type="EMBL" id="TYK11640.1"/>
    </source>
</evidence>
<comment type="caution">
    <text evidence="3">The sequence shown here is derived from an EMBL/GenBank/DDBJ whole genome shotgun (WGS) entry which is preliminary data.</text>
</comment>
<gene>
    <name evidence="3" type="ORF">E5676_scaffold828G00040</name>
    <name evidence="2" type="ORF">E6C27_scaffold508G00050</name>
</gene>
<dbReference type="EMBL" id="SSTE01002676">
    <property type="protein sequence ID" value="KAA0063377.1"/>
    <property type="molecule type" value="Genomic_DNA"/>
</dbReference>
<feature type="compositionally biased region" description="Basic residues" evidence="1">
    <location>
        <begin position="77"/>
        <end position="91"/>
    </location>
</feature>
<evidence type="ECO:0000256" key="1">
    <source>
        <dbReference type="SAM" id="MobiDB-lite"/>
    </source>
</evidence>
<organism evidence="3 5">
    <name type="scientific">Cucumis melo var. makuwa</name>
    <name type="common">Oriental melon</name>
    <dbReference type="NCBI Taxonomy" id="1194695"/>
    <lineage>
        <taxon>Eukaryota</taxon>
        <taxon>Viridiplantae</taxon>
        <taxon>Streptophyta</taxon>
        <taxon>Embryophyta</taxon>
        <taxon>Tracheophyta</taxon>
        <taxon>Spermatophyta</taxon>
        <taxon>Magnoliopsida</taxon>
        <taxon>eudicotyledons</taxon>
        <taxon>Gunneridae</taxon>
        <taxon>Pentapetalae</taxon>
        <taxon>rosids</taxon>
        <taxon>fabids</taxon>
        <taxon>Cucurbitales</taxon>
        <taxon>Cucurbitaceae</taxon>
        <taxon>Benincaseae</taxon>
        <taxon>Cucumis</taxon>
    </lineage>
</organism>
<evidence type="ECO:0000313" key="2">
    <source>
        <dbReference type="EMBL" id="KAA0063377.1"/>
    </source>
</evidence>
<name>A0A5D3CJP5_CUCMM</name>
<evidence type="ECO:0000313" key="5">
    <source>
        <dbReference type="Proteomes" id="UP000321947"/>
    </source>
</evidence>
<dbReference type="AlphaFoldDB" id="A0A5D3CJP5"/>